<dbReference type="EMBL" id="CP022684">
    <property type="protein sequence ID" value="AUM11757.1"/>
    <property type="molecule type" value="Genomic_DNA"/>
</dbReference>
<gene>
    <name evidence="3" type="ORF">Kalk_04690</name>
</gene>
<dbReference type="SUPFAM" id="SSF53474">
    <property type="entry name" value="alpha/beta-Hydrolases"/>
    <property type="match status" value="1"/>
</dbReference>
<keyword evidence="4" id="KW-1185">Reference proteome</keyword>
<dbReference type="Gene3D" id="3.40.50.1820">
    <property type="entry name" value="alpha/beta hydrolase"/>
    <property type="match status" value="1"/>
</dbReference>
<dbReference type="PANTHER" id="PTHR48081">
    <property type="entry name" value="AB HYDROLASE SUPERFAMILY PROTEIN C4A8.06C"/>
    <property type="match status" value="1"/>
</dbReference>
<sequence>MYLTVSPDPGMAWIGNEYAMIKKRLEQVQAGVRKGVFAGLKLAGHKPGKAIKNLHYGREAGQVLDIFLPKEGFRGTQVVFLHGGGWRSGSKDEYAYLGAAMAAYGITCAVVGYRLYPEVRYPLFVEDVAHAVSWLRRDGLRYGFADAPIYLMGHSAGAHIACLMALDERYRALAMLDETSVAGVIGLSGVYRFRPETSPVYSDIFSSAEPGFESVKPINYVGDKKVPILMLHGDKDGVIGIKNAQQMLQAAASVGQKAVLHPLPGYGHVRPIFDFLPFMPNHQRTMSVLLSFMSGARL</sequence>
<name>A0A2K9LHP2_9GAMM</name>
<dbReference type="GO" id="GO:0016787">
    <property type="term" value="F:hydrolase activity"/>
    <property type="evidence" value="ECO:0007669"/>
    <property type="project" value="UniProtKB-KW"/>
</dbReference>
<keyword evidence="1" id="KW-0378">Hydrolase</keyword>
<proteinExistence type="predicted"/>
<evidence type="ECO:0000313" key="4">
    <source>
        <dbReference type="Proteomes" id="UP000235116"/>
    </source>
</evidence>
<protein>
    <recommendedName>
        <fullName evidence="2">BD-FAE-like domain-containing protein</fullName>
    </recommendedName>
</protein>
<dbReference type="Proteomes" id="UP000235116">
    <property type="component" value="Chromosome"/>
</dbReference>
<accession>A0A2K9LHP2</accession>
<feature type="domain" description="BD-FAE-like" evidence="2">
    <location>
        <begin position="64"/>
        <end position="247"/>
    </location>
</feature>
<reference evidence="4" key="1">
    <citation type="submission" date="2017-08" db="EMBL/GenBank/DDBJ databases">
        <title>Direct submision.</title>
        <authorList>
            <person name="Kim S.-J."/>
            <person name="Rhee S.-K."/>
        </authorList>
    </citation>
    <scope>NUCLEOTIDE SEQUENCE [LARGE SCALE GENOMIC DNA]</scope>
    <source>
        <strain evidence="4">GI5</strain>
    </source>
</reference>
<evidence type="ECO:0000259" key="2">
    <source>
        <dbReference type="Pfam" id="PF20434"/>
    </source>
</evidence>
<dbReference type="AlphaFoldDB" id="A0A2K9LHP2"/>
<dbReference type="InterPro" id="IPR029058">
    <property type="entry name" value="AB_hydrolase_fold"/>
</dbReference>
<dbReference type="PANTHER" id="PTHR48081:SF33">
    <property type="entry name" value="KYNURENINE FORMAMIDASE"/>
    <property type="match status" value="1"/>
</dbReference>
<dbReference type="InterPro" id="IPR049492">
    <property type="entry name" value="BD-FAE-like_dom"/>
</dbReference>
<organism evidence="3 4">
    <name type="scientific">Ketobacter alkanivorans</name>
    <dbReference type="NCBI Taxonomy" id="1917421"/>
    <lineage>
        <taxon>Bacteria</taxon>
        <taxon>Pseudomonadati</taxon>
        <taxon>Pseudomonadota</taxon>
        <taxon>Gammaproteobacteria</taxon>
        <taxon>Pseudomonadales</taxon>
        <taxon>Ketobacteraceae</taxon>
        <taxon>Ketobacter</taxon>
    </lineage>
</organism>
<dbReference type="InterPro" id="IPR050300">
    <property type="entry name" value="GDXG_lipolytic_enzyme"/>
</dbReference>
<evidence type="ECO:0000256" key="1">
    <source>
        <dbReference type="ARBA" id="ARBA00022801"/>
    </source>
</evidence>
<dbReference type="KEGG" id="kak:Kalk_04690"/>
<evidence type="ECO:0000313" key="3">
    <source>
        <dbReference type="EMBL" id="AUM11757.1"/>
    </source>
</evidence>
<dbReference type="Pfam" id="PF20434">
    <property type="entry name" value="BD-FAE"/>
    <property type="match status" value="1"/>
</dbReference>